<sequence length="764" mass="83426">MKKECSMAPYRPESSAREAIATQPAWKYLHLPIISSLAIRAFQRTMASLPNPIRSHQDDFVHLGSSHGAVTTWISYENALGESSRSTELASMPTPRLQTEVTEITHKLPIDLRKCEKVPTPVKLDEGGPWSNNGLRKRCGLTPASPHGTVKRKKLELASSTCENAPTPVNSESSHRPVSSFSDSFEHEVRTNRVTGMCALPKRTIDQGIKGPENHAAGSVVTNRRPAIHRPVKMPINDSSPKRITRRPGRWLPGAPGGWWPEDTAAAASSDEEWILQPPPQKKRRVTLDEASTEMCAVSSTSNISSLDKPWPQPLSRPHSPQTLPRKSPKLPHGHESLINDYSSDSSSSAWSTKAMASSDDDQTTPQGVLPTSSSAYSSDEEYPSHPSCSMQRQQEKEEAEAATPGPSRASVPSPPPAPLRHLRRTRAERAARNASWQHPVNRPPPQCEVGNLDTSSDDDDLQVLGVLRSANNASINMPINLALYDHLSGAFRLDQSPANAKPFLKYAKKLAFRKKEAIRVKNYRDDKKRRTQEAARQQEQQSRRLVSKLEEVIDSMGMETVPALEPGAAAPIDSSRAPADVSVVAGSSTESAHTALQLIEHQARPRRLSSDFSFLNLALSPLRGSDVGVMDISFDDILLALPAMPSEHVVQPSVLQSEVALPEALMGYDMPSLNTPVPATPASPSADEVSDLVSSPSATRSYRSVSSPLQPCAEDATGQYVLEALHQPADGAPMRFRIRRAPQVQQPSIDNDGEDDATSMQML</sequence>
<proteinExistence type="predicted"/>
<comment type="caution">
    <text evidence="1">The sequence shown here is derived from an EMBL/GenBank/DDBJ whole genome shotgun (WGS) entry which is preliminary data.</text>
</comment>
<organism evidence="1 2">
    <name type="scientific">Eretmocerus hayati</name>
    <dbReference type="NCBI Taxonomy" id="131215"/>
    <lineage>
        <taxon>Eukaryota</taxon>
        <taxon>Metazoa</taxon>
        <taxon>Ecdysozoa</taxon>
        <taxon>Arthropoda</taxon>
        <taxon>Hexapoda</taxon>
        <taxon>Insecta</taxon>
        <taxon>Pterygota</taxon>
        <taxon>Neoptera</taxon>
        <taxon>Endopterygota</taxon>
        <taxon>Hymenoptera</taxon>
        <taxon>Apocrita</taxon>
        <taxon>Proctotrupomorpha</taxon>
        <taxon>Chalcidoidea</taxon>
        <taxon>Aphelinidae</taxon>
        <taxon>Aphelininae</taxon>
        <taxon>Eretmocerus</taxon>
    </lineage>
</organism>
<reference evidence="1" key="1">
    <citation type="submission" date="2023-04" db="EMBL/GenBank/DDBJ databases">
        <title>A chromosome-level genome assembly of the parasitoid wasp Eretmocerus hayati.</title>
        <authorList>
            <person name="Zhong Y."/>
            <person name="Liu S."/>
            <person name="Liu Y."/>
        </authorList>
    </citation>
    <scope>NUCLEOTIDE SEQUENCE</scope>
    <source>
        <strain evidence="1">ZJU_SS_LIU_2023</strain>
    </source>
</reference>
<protein>
    <submittedName>
        <fullName evidence="1">Uncharacterized protein</fullName>
    </submittedName>
</protein>
<evidence type="ECO:0000313" key="2">
    <source>
        <dbReference type="Proteomes" id="UP001239111"/>
    </source>
</evidence>
<accession>A0ACC2N1N2</accession>
<name>A0ACC2N1N2_9HYME</name>
<keyword evidence="2" id="KW-1185">Reference proteome</keyword>
<gene>
    <name evidence="1" type="ORF">QAD02_006589</name>
</gene>
<dbReference type="Proteomes" id="UP001239111">
    <property type="component" value="Chromosome 4"/>
</dbReference>
<evidence type="ECO:0000313" key="1">
    <source>
        <dbReference type="EMBL" id="KAJ8664927.1"/>
    </source>
</evidence>
<dbReference type="EMBL" id="CM056744">
    <property type="protein sequence ID" value="KAJ8664927.1"/>
    <property type="molecule type" value="Genomic_DNA"/>
</dbReference>